<comment type="caution">
    <text evidence="2">The sequence shown here is derived from an EMBL/GenBank/DDBJ whole genome shotgun (WGS) entry which is preliminary data.</text>
</comment>
<dbReference type="InterPro" id="IPR036105">
    <property type="entry name" value="DiNase_FeMo-co_biosyn_sf"/>
</dbReference>
<name>A0A5A8F5W2_9BACT</name>
<feature type="domain" description="Dinitrogenase iron-molybdenum cofactor biosynthesis" evidence="1">
    <location>
        <begin position="10"/>
        <end position="99"/>
    </location>
</feature>
<evidence type="ECO:0000313" key="2">
    <source>
        <dbReference type="EMBL" id="KAA0257048.1"/>
    </source>
</evidence>
<reference evidence="2 3" key="1">
    <citation type="submission" date="2019-06" db="EMBL/GenBank/DDBJ databases">
        <title>Genomic insights into carbon and energy metabolism of Deferribacter autotrophicus revealed new metabolic traits in the phylum Deferribacteres.</title>
        <authorList>
            <person name="Slobodkin A.I."/>
            <person name="Slobodkina G.B."/>
            <person name="Allioux M."/>
            <person name="Alain K."/>
            <person name="Jebbar M."/>
            <person name="Shadrin V."/>
            <person name="Kublanov I.V."/>
            <person name="Toshchakov S.V."/>
            <person name="Bonch-Osmolovskaya E.A."/>
        </authorList>
    </citation>
    <scope>NUCLEOTIDE SEQUENCE [LARGE SCALE GENOMIC DNA]</scope>
    <source>
        <strain evidence="2 3">SL50</strain>
    </source>
</reference>
<dbReference type="InterPro" id="IPR003731">
    <property type="entry name" value="Di-Nase_FeMo-co_biosynth"/>
</dbReference>
<organism evidence="2 3">
    <name type="scientific">Deferribacter autotrophicus</name>
    <dbReference type="NCBI Taxonomy" id="500465"/>
    <lineage>
        <taxon>Bacteria</taxon>
        <taxon>Pseudomonadati</taxon>
        <taxon>Deferribacterota</taxon>
        <taxon>Deferribacteres</taxon>
        <taxon>Deferribacterales</taxon>
        <taxon>Deferribacteraceae</taxon>
        <taxon>Deferribacter</taxon>
    </lineage>
</organism>
<proteinExistence type="predicted"/>
<dbReference type="Proteomes" id="UP000322876">
    <property type="component" value="Unassembled WGS sequence"/>
</dbReference>
<dbReference type="EMBL" id="VFJB01000009">
    <property type="protein sequence ID" value="KAA0257048.1"/>
    <property type="molecule type" value="Genomic_DNA"/>
</dbReference>
<protein>
    <submittedName>
        <fullName evidence="2">ATPase</fullName>
    </submittedName>
</protein>
<keyword evidence="3" id="KW-1185">Reference proteome</keyword>
<dbReference type="InterPro" id="IPR033913">
    <property type="entry name" value="MTH1175_dom"/>
</dbReference>
<dbReference type="AlphaFoldDB" id="A0A5A8F5W2"/>
<evidence type="ECO:0000313" key="3">
    <source>
        <dbReference type="Proteomes" id="UP000322876"/>
    </source>
</evidence>
<dbReference type="SUPFAM" id="SSF53146">
    <property type="entry name" value="Nitrogenase accessory factor-like"/>
    <property type="match status" value="1"/>
</dbReference>
<gene>
    <name evidence="2" type="ORF">FHQ18_10795</name>
</gene>
<dbReference type="PANTHER" id="PTHR42983:SF1">
    <property type="entry name" value="IRON-MOLYBDENUM PROTEIN"/>
    <property type="match status" value="1"/>
</dbReference>
<dbReference type="Pfam" id="PF02579">
    <property type="entry name" value="Nitro_FeMo-Co"/>
    <property type="match status" value="1"/>
</dbReference>
<sequence>MKIAIPLTEDNRISEHFGHASKFFIATVENENIVESNYYVAPAHQFGSYPMWLISQGVGVLLCKGIGHKAVEMLESKGIEVFSNVPGYNPTEAIEKFLKSELTKVGGFCSGGNSCH</sequence>
<dbReference type="RefSeq" id="WP_149267193.1">
    <property type="nucleotide sequence ID" value="NZ_VFJB01000009.1"/>
</dbReference>
<dbReference type="OrthoDB" id="280278at2"/>
<evidence type="ECO:0000259" key="1">
    <source>
        <dbReference type="Pfam" id="PF02579"/>
    </source>
</evidence>
<dbReference type="Gene3D" id="3.30.420.130">
    <property type="entry name" value="Dinitrogenase iron-molybdenum cofactor biosynthesis domain"/>
    <property type="match status" value="1"/>
</dbReference>
<accession>A0A5A8F5W2</accession>
<dbReference type="CDD" id="cd00851">
    <property type="entry name" value="MTH1175"/>
    <property type="match status" value="1"/>
</dbReference>
<dbReference type="PANTHER" id="PTHR42983">
    <property type="entry name" value="DINITROGENASE IRON-MOLYBDENUM COFACTOR PROTEIN-RELATED"/>
    <property type="match status" value="1"/>
</dbReference>